<feature type="binding site" description="axial binding residue" evidence="6">
    <location>
        <position position="369"/>
    </location>
    <ligand>
        <name>heme</name>
        <dbReference type="ChEBI" id="CHEBI:30413"/>
    </ligand>
    <ligandPart>
        <name>Fe</name>
        <dbReference type="ChEBI" id="CHEBI:18248"/>
    </ligandPart>
</feature>
<dbReference type="InterPro" id="IPR050364">
    <property type="entry name" value="Cytochrome_P450_fung"/>
</dbReference>
<keyword evidence="3" id="KW-0560">Oxidoreductase</keyword>
<evidence type="ECO:0000313" key="9">
    <source>
        <dbReference type="Proteomes" id="UP000266272"/>
    </source>
</evidence>
<accession>A0A395NKQ0</accession>
<evidence type="ECO:0000313" key="8">
    <source>
        <dbReference type="EMBL" id="RFU76453.1"/>
    </source>
</evidence>
<comment type="caution">
    <text evidence="8">The sequence shown here is derived from an EMBL/GenBank/DDBJ whole genome shotgun (WGS) entry which is preliminary data.</text>
</comment>
<evidence type="ECO:0000256" key="7">
    <source>
        <dbReference type="SAM" id="MobiDB-lite"/>
    </source>
</evidence>
<reference evidence="8 9" key="1">
    <citation type="journal article" date="2018" name="PLoS Pathog.">
        <title>Evolution of structural diversity of trichothecenes, a family of toxins produced by plant pathogenic and entomopathogenic fungi.</title>
        <authorList>
            <person name="Proctor R.H."/>
            <person name="McCormick S.P."/>
            <person name="Kim H.S."/>
            <person name="Cardoza R.E."/>
            <person name="Stanley A.M."/>
            <person name="Lindo L."/>
            <person name="Kelly A."/>
            <person name="Brown D.W."/>
            <person name="Lee T."/>
            <person name="Vaughan M.M."/>
            <person name="Alexander N.J."/>
            <person name="Busman M."/>
            <person name="Gutierrez S."/>
        </authorList>
    </citation>
    <scope>NUCLEOTIDE SEQUENCE [LARGE SCALE GENOMIC DNA]</scope>
    <source>
        <strain evidence="8 9">IBT 40837</strain>
    </source>
</reference>
<dbReference type="OrthoDB" id="1103324at2759"/>
<dbReference type="PANTHER" id="PTHR46300:SF2">
    <property type="entry name" value="CYTOCHROME P450 MONOOXYGENASE ALNH-RELATED"/>
    <property type="match status" value="1"/>
</dbReference>
<keyword evidence="5" id="KW-0503">Monooxygenase</keyword>
<evidence type="ECO:0000256" key="1">
    <source>
        <dbReference type="ARBA" id="ARBA00010617"/>
    </source>
</evidence>
<dbReference type="GO" id="GO:0016705">
    <property type="term" value="F:oxidoreductase activity, acting on paired donors, with incorporation or reduction of molecular oxygen"/>
    <property type="evidence" value="ECO:0007669"/>
    <property type="project" value="InterPro"/>
</dbReference>
<dbReference type="GO" id="GO:0020037">
    <property type="term" value="F:heme binding"/>
    <property type="evidence" value="ECO:0007669"/>
    <property type="project" value="InterPro"/>
</dbReference>
<dbReference type="Pfam" id="PF00067">
    <property type="entry name" value="p450"/>
    <property type="match status" value="2"/>
</dbReference>
<dbReference type="InterPro" id="IPR001128">
    <property type="entry name" value="Cyt_P450"/>
</dbReference>
<dbReference type="CDD" id="cd11065">
    <property type="entry name" value="CYP64-like"/>
    <property type="match status" value="1"/>
</dbReference>
<dbReference type="SUPFAM" id="SSF48264">
    <property type="entry name" value="Cytochrome P450"/>
    <property type="match status" value="1"/>
</dbReference>
<dbReference type="InterPro" id="IPR002401">
    <property type="entry name" value="Cyt_P450_E_grp-I"/>
</dbReference>
<proteinExistence type="inferred from homology"/>
<comment type="cofactor">
    <cofactor evidence="6">
        <name>heme</name>
        <dbReference type="ChEBI" id="CHEBI:30413"/>
    </cofactor>
</comment>
<evidence type="ECO:0000256" key="3">
    <source>
        <dbReference type="ARBA" id="ARBA00023002"/>
    </source>
</evidence>
<evidence type="ECO:0000256" key="2">
    <source>
        <dbReference type="ARBA" id="ARBA00022723"/>
    </source>
</evidence>
<dbReference type="STRING" id="490622.A0A395NKQ0"/>
<dbReference type="AlphaFoldDB" id="A0A395NKQ0"/>
<protein>
    <submittedName>
        <fullName evidence="8">Cytochrome p450</fullName>
    </submittedName>
</protein>
<dbReference type="PRINTS" id="PR00385">
    <property type="entry name" value="P450"/>
</dbReference>
<evidence type="ECO:0000256" key="4">
    <source>
        <dbReference type="ARBA" id="ARBA00023004"/>
    </source>
</evidence>
<feature type="region of interest" description="Disordered" evidence="7">
    <location>
        <begin position="336"/>
        <end position="356"/>
    </location>
</feature>
<dbReference type="Gene3D" id="1.10.630.10">
    <property type="entry name" value="Cytochrome P450"/>
    <property type="match status" value="1"/>
</dbReference>
<keyword evidence="6" id="KW-0349">Heme</keyword>
<evidence type="ECO:0000256" key="5">
    <source>
        <dbReference type="ARBA" id="ARBA00023033"/>
    </source>
</evidence>
<dbReference type="Proteomes" id="UP000266272">
    <property type="component" value="Unassembled WGS sequence"/>
</dbReference>
<dbReference type="PRINTS" id="PR00463">
    <property type="entry name" value="EP450I"/>
</dbReference>
<dbReference type="InterPro" id="IPR036396">
    <property type="entry name" value="Cyt_P450_sf"/>
</dbReference>
<comment type="similarity">
    <text evidence="1">Belongs to the cytochrome P450 family.</text>
</comment>
<organism evidence="8 9">
    <name type="scientific">Trichoderma arundinaceum</name>
    <dbReference type="NCBI Taxonomy" id="490622"/>
    <lineage>
        <taxon>Eukaryota</taxon>
        <taxon>Fungi</taxon>
        <taxon>Dikarya</taxon>
        <taxon>Ascomycota</taxon>
        <taxon>Pezizomycotina</taxon>
        <taxon>Sordariomycetes</taxon>
        <taxon>Hypocreomycetidae</taxon>
        <taxon>Hypocreales</taxon>
        <taxon>Hypocreaceae</taxon>
        <taxon>Trichoderma</taxon>
    </lineage>
</organism>
<keyword evidence="4 6" id="KW-0408">Iron</keyword>
<name>A0A395NKQ0_TRIAR</name>
<keyword evidence="9" id="KW-1185">Reference proteome</keyword>
<dbReference type="EMBL" id="PXOA01000351">
    <property type="protein sequence ID" value="RFU76453.1"/>
    <property type="molecule type" value="Genomic_DNA"/>
</dbReference>
<gene>
    <name evidence="8" type="ORF">TARUN_5809</name>
</gene>
<dbReference type="GO" id="GO:0004497">
    <property type="term" value="F:monooxygenase activity"/>
    <property type="evidence" value="ECO:0007669"/>
    <property type="project" value="UniProtKB-KW"/>
</dbReference>
<evidence type="ECO:0000256" key="6">
    <source>
        <dbReference type="PIRSR" id="PIRSR602401-1"/>
    </source>
</evidence>
<sequence>MPKKNAHLQFQKWAEEYGAVYSLMLGTKVAIVLSSDVAVKDLLDKRSSIYSGRPELYMGQEIMSGGHRPLFMGNNSVWRMVRKLAHGLLNVKAARSYVPYQDLEVRAMLIGLLESPKDFLNHIRRYTTSLTTQMAFGYRTPESDDKNLVEMFENFEELSRLSGSQSAAVLDLYPIARILPDFLFPQLKSGTAKPCCSIDLLNTQKELGFSDVLACYLSGSLLQAGSETTAIILIGFFQAMLVFPEVAKEAQEEIDRVCGDRMPDLNDVPDLPYIRACMKESMRWMPATALGVPHAVTQDDSYLGYHIPKDAGLILNVWAIHNDPKRHPDPRRYNPTRWADDNQNSAQAAVNPDPSKRDHFVFGAGRRLCQGMHIADRSLFLAISRTLWAFDLKRPMDEETGKEITPDVDNIKDGLFICPMPFEADIVPRSQSRAAAVKKEWDNVAGLLDDNMQWKSVPEGLKWKDYEPLDDKNEYSLETVI</sequence>
<dbReference type="PANTHER" id="PTHR46300">
    <property type="entry name" value="P450, PUTATIVE (EUROFUNG)-RELATED-RELATED"/>
    <property type="match status" value="1"/>
</dbReference>
<dbReference type="GO" id="GO:0005506">
    <property type="term" value="F:iron ion binding"/>
    <property type="evidence" value="ECO:0007669"/>
    <property type="project" value="InterPro"/>
</dbReference>
<keyword evidence="2 6" id="KW-0479">Metal-binding</keyword>